<organism evidence="2">
    <name type="scientific">uncultured Desulfobacterium sp</name>
    <dbReference type="NCBI Taxonomy" id="201089"/>
    <lineage>
        <taxon>Bacteria</taxon>
        <taxon>Pseudomonadati</taxon>
        <taxon>Thermodesulfobacteriota</taxon>
        <taxon>Desulfobacteria</taxon>
        <taxon>Desulfobacterales</taxon>
        <taxon>Desulfobacteriaceae</taxon>
        <taxon>Desulfobacterium</taxon>
        <taxon>environmental samples</taxon>
    </lineage>
</organism>
<dbReference type="Pfam" id="PF10114">
    <property type="entry name" value="PocR"/>
    <property type="match status" value="1"/>
</dbReference>
<evidence type="ECO:0000259" key="1">
    <source>
        <dbReference type="Pfam" id="PF10114"/>
    </source>
</evidence>
<accession>E1YJX0</accession>
<reference evidence="2" key="1">
    <citation type="journal article" date="2011" name="Environ. Microbiol.">
        <title>Genomic insights into the metabolic potential of the polycyclic aromatic hydrocarbon degrading sulfate-reducing Deltaproteobacterium N47.</title>
        <authorList>
            <person name="Bergmann F."/>
            <person name="Selesi D."/>
            <person name="Weinmaier T."/>
            <person name="Tischler P."/>
            <person name="Rattei T."/>
            <person name="Meckenstock R.U."/>
        </authorList>
    </citation>
    <scope>NUCLEOTIDE SEQUENCE</scope>
</reference>
<gene>
    <name evidence="2" type="ORF">N47_E50860</name>
</gene>
<name>E1YJX0_9BACT</name>
<dbReference type="AlphaFoldDB" id="E1YJX0"/>
<feature type="domain" description="PocR" evidence="1">
    <location>
        <begin position="5"/>
        <end position="159"/>
    </location>
</feature>
<dbReference type="EMBL" id="FR695877">
    <property type="protein sequence ID" value="CBX31574.1"/>
    <property type="molecule type" value="Genomic_DNA"/>
</dbReference>
<proteinExistence type="predicted"/>
<evidence type="ECO:0000313" key="2">
    <source>
        <dbReference type="EMBL" id="CBX31574.1"/>
    </source>
</evidence>
<dbReference type="InterPro" id="IPR018771">
    <property type="entry name" value="PocR_dom"/>
</dbReference>
<sequence length="166" mass="18223">MELTDILSLEKWVELEKEICIKSGLCANVFDIKGIRISDFQKWPNKLCPEIKANDKGQSFICAVAHMNLAIQAKQTKKAVIEECDAGLVKIIYPIFVKGEFIGAVGACGLLLDDAEADTFLINKITGIEEEKLDNLSVGIAGISTQQAENLVELIKKEIDKITGDL</sequence>
<protein>
    <recommendedName>
        <fullName evidence="1">PocR domain-containing protein</fullName>
    </recommendedName>
</protein>